<protein>
    <submittedName>
        <fullName evidence="1">Uncharacterized protein</fullName>
    </submittedName>
</protein>
<organism evidence="1 2">
    <name type="scientific">Nelumbo nucifera</name>
    <name type="common">Sacred lotus</name>
    <dbReference type="NCBI Taxonomy" id="4432"/>
    <lineage>
        <taxon>Eukaryota</taxon>
        <taxon>Viridiplantae</taxon>
        <taxon>Streptophyta</taxon>
        <taxon>Embryophyta</taxon>
        <taxon>Tracheophyta</taxon>
        <taxon>Spermatophyta</taxon>
        <taxon>Magnoliopsida</taxon>
        <taxon>Proteales</taxon>
        <taxon>Nelumbonaceae</taxon>
        <taxon>Nelumbo</taxon>
    </lineage>
</organism>
<keyword evidence="2" id="KW-1185">Reference proteome</keyword>
<evidence type="ECO:0000313" key="2">
    <source>
        <dbReference type="Proteomes" id="UP000607653"/>
    </source>
</evidence>
<reference evidence="1 2" key="1">
    <citation type="journal article" date="2020" name="Mol. Biol. Evol.">
        <title>Distinct Expression and Methylation Patterns for Genes with Different Fates following a Single Whole-Genome Duplication in Flowering Plants.</title>
        <authorList>
            <person name="Shi T."/>
            <person name="Rahmani R.S."/>
            <person name="Gugger P.F."/>
            <person name="Wang M."/>
            <person name="Li H."/>
            <person name="Zhang Y."/>
            <person name="Li Z."/>
            <person name="Wang Q."/>
            <person name="Van de Peer Y."/>
            <person name="Marchal K."/>
            <person name="Chen J."/>
        </authorList>
    </citation>
    <scope>NUCLEOTIDE SEQUENCE [LARGE SCALE GENOMIC DNA]</scope>
    <source>
        <tissue evidence="1">Leaf</tissue>
    </source>
</reference>
<evidence type="ECO:0000313" key="1">
    <source>
        <dbReference type="EMBL" id="DAD40362.1"/>
    </source>
</evidence>
<gene>
    <name evidence="1" type="ORF">HUJ06_014685</name>
</gene>
<sequence>MVEIVVPLAEEYERRIRVSKDDEIDLVSCVSVLARPIDAFSWAKKAAEDRFQLAKRVRTQD</sequence>
<name>A0A822Z5K9_NELNU</name>
<proteinExistence type="predicted"/>
<comment type="caution">
    <text evidence="1">The sequence shown here is derived from an EMBL/GenBank/DDBJ whole genome shotgun (WGS) entry which is preliminary data.</text>
</comment>
<accession>A0A822Z5K9</accession>
<dbReference type="AlphaFoldDB" id="A0A822Z5K9"/>
<dbReference type="Proteomes" id="UP000607653">
    <property type="component" value="Unassembled WGS sequence"/>
</dbReference>
<dbReference type="EMBL" id="DUZY01000005">
    <property type="protein sequence ID" value="DAD40362.1"/>
    <property type="molecule type" value="Genomic_DNA"/>
</dbReference>